<keyword evidence="1" id="KW-0472">Membrane</keyword>
<dbReference type="InterPro" id="IPR011009">
    <property type="entry name" value="Kinase-like_dom_sf"/>
</dbReference>
<proteinExistence type="predicted"/>
<organism evidence="2 3">
    <name type="scientific">Aspergillus cavernicola</name>
    <dbReference type="NCBI Taxonomy" id="176166"/>
    <lineage>
        <taxon>Eukaryota</taxon>
        <taxon>Fungi</taxon>
        <taxon>Dikarya</taxon>
        <taxon>Ascomycota</taxon>
        <taxon>Pezizomycotina</taxon>
        <taxon>Eurotiomycetes</taxon>
        <taxon>Eurotiomycetidae</taxon>
        <taxon>Eurotiales</taxon>
        <taxon>Aspergillaceae</taxon>
        <taxon>Aspergillus</taxon>
        <taxon>Aspergillus subgen. Nidulantes</taxon>
    </lineage>
</organism>
<name>A0ABR4HGA0_9EURO</name>
<dbReference type="EMBL" id="JBFXLS010000125">
    <property type="protein sequence ID" value="KAL2814505.1"/>
    <property type="molecule type" value="Genomic_DNA"/>
</dbReference>
<gene>
    <name evidence="2" type="ORF">BDW59DRAFT_176437</name>
</gene>
<evidence type="ECO:0000313" key="2">
    <source>
        <dbReference type="EMBL" id="KAL2814505.1"/>
    </source>
</evidence>
<accession>A0ABR4HGA0</accession>
<protein>
    <recommendedName>
        <fullName evidence="4">Protein kinase domain-containing protein</fullName>
    </recommendedName>
</protein>
<sequence length="293" mass="33372">MINLTYLFRWQIWSTLLCLISSLIGGIRLSLLLGRAEVTPVDQDVEKWGDSSISSDDSRCFIFKEHYTAITQASNRKLLKIGIFAEVYLLDGVIIRKVPRSKNDEDMLPILREATVTDFVDIKYYPSGDLAAFILNKKENLTLDLQKKWFGRLQTGCVFGRLQLISVPGYMVLGFKKASYYLSKDYEAPNSVMSELFALGSILYELVAYKTPHSHLCHVESEDVVHSSNQFVIQAWIQREQQVDLEIEACYRNQKISDVTCFFGSEIIFGCWKGSFLSAREALRQYVALVGDA</sequence>
<keyword evidence="1" id="KW-1133">Transmembrane helix</keyword>
<keyword evidence="3" id="KW-1185">Reference proteome</keyword>
<keyword evidence="1" id="KW-0812">Transmembrane</keyword>
<evidence type="ECO:0008006" key="4">
    <source>
        <dbReference type="Google" id="ProtNLM"/>
    </source>
</evidence>
<comment type="caution">
    <text evidence="2">The sequence shown here is derived from an EMBL/GenBank/DDBJ whole genome shotgun (WGS) entry which is preliminary data.</text>
</comment>
<evidence type="ECO:0000256" key="1">
    <source>
        <dbReference type="SAM" id="Phobius"/>
    </source>
</evidence>
<dbReference type="Proteomes" id="UP001610335">
    <property type="component" value="Unassembled WGS sequence"/>
</dbReference>
<evidence type="ECO:0000313" key="3">
    <source>
        <dbReference type="Proteomes" id="UP001610335"/>
    </source>
</evidence>
<dbReference type="SUPFAM" id="SSF56112">
    <property type="entry name" value="Protein kinase-like (PK-like)"/>
    <property type="match status" value="1"/>
</dbReference>
<feature type="transmembrane region" description="Helical" evidence="1">
    <location>
        <begin position="12"/>
        <end position="33"/>
    </location>
</feature>
<reference evidence="2 3" key="1">
    <citation type="submission" date="2024-07" db="EMBL/GenBank/DDBJ databases">
        <title>Section-level genome sequencing and comparative genomics of Aspergillus sections Usti and Cavernicolus.</title>
        <authorList>
            <consortium name="Lawrence Berkeley National Laboratory"/>
            <person name="Nybo J.L."/>
            <person name="Vesth T.C."/>
            <person name="Theobald S."/>
            <person name="Frisvad J.C."/>
            <person name="Larsen T.O."/>
            <person name="Kjaerboelling I."/>
            <person name="Rothschild-Mancinelli K."/>
            <person name="Lyhne E.K."/>
            <person name="Kogle M.E."/>
            <person name="Barry K."/>
            <person name="Clum A."/>
            <person name="Na H."/>
            <person name="Ledsgaard L."/>
            <person name="Lin J."/>
            <person name="Lipzen A."/>
            <person name="Kuo A."/>
            <person name="Riley R."/>
            <person name="Mondo S."/>
            <person name="LaButti K."/>
            <person name="Haridas S."/>
            <person name="Pangalinan J."/>
            <person name="Salamov A.A."/>
            <person name="Simmons B.A."/>
            <person name="Magnuson J.K."/>
            <person name="Chen J."/>
            <person name="Drula E."/>
            <person name="Henrissat B."/>
            <person name="Wiebenga A."/>
            <person name="Lubbers R.J."/>
            <person name="Gomes A.C."/>
            <person name="Makela M.R."/>
            <person name="Stajich J."/>
            <person name="Grigoriev I.V."/>
            <person name="Mortensen U.H."/>
            <person name="De vries R.P."/>
            <person name="Baker S.E."/>
            <person name="Andersen M.R."/>
        </authorList>
    </citation>
    <scope>NUCLEOTIDE SEQUENCE [LARGE SCALE GENOMIC DNA]</scope>
    <source>
        <strain evidence="2 3">CBS 600.67</strain>
    </source>
</reference>